<dbReference type="PANTHER" id="PTHR32322:SF2">
    <property type="entry name" value="EAMA DOMAIN-CONTAINING PROTEIN"/>
    <property type="match status" value="1"/>
</dbReference>
<evidence type="ECO:0000313" key="9">
    <source>
        <dbReference type="Proteomes" id="UP000186609"/>
    </source>
</evidence>
<evidence type="ECO:0000256" key="6">
    <source>
        <dbReference type="SAM" id="Phobius"/>
    </source>
</evidence>
<feature type="transmembrane region" description="Helical" evidence="6">
    <location>
        <begin position="254"/>
        <end position="271"/>
    </location>
</feature>
<feature type="transmembrane region" description="Helical" evidence="6">
    <location>
        <begin position="74"/>
        <end position="91"/>
    </location>
</feature>
<feature type="domain" description="EamA" evidence="7">
    <location>
        <begin position="9"/>
        <end position="142"/>
    </location>
</feature>
<feature type="transmembrane region" description="Helical" evidence="6">
    <location>
        <begin position="222"/>
        <end position="242"/>
    </location>
</feature>
<dbReference type="GO" id="GO:0016020">
    <property type="term" value="C:membrane"/>
    <property type="evidence" value="ECO:0007669"/>
    <property type="project" value="UniProtKB-SubCell"/>
</dbReference>
<feature type="domain" description="EamA" evidence="7">
    <location>
        <begin position="159"/>
        <end position="294"/>
    </location>
</feature>
<feature type="transmembrane region" description="Helical" evidence="6">
    <location>
        <begin position="127"/>
        <end position="144"/>
    </location>
</feature>
<evidence type="ECO:0000256" key="3">
    <source>
        <dbReference type="ARBA" id="ARBA00022692"/>
    </source>
</evidence>
<dbReference type="STRING" id="1842727.RD110_23090"/>
<dbReference type="InterPro" id="IPR050638">
    <property type="entry name" value="AA-Vitamin_Transporters"/>
</dbReference>
<feature type="transmembrane region" description="Helical" evidence="6">
    <location>
        <begin position="34"/>
        <end position="53"/>
    </location>
</feature>
<organism evidence="8 9">
    <name type="scientific">Rhodoferax koreensis</name>
    <dbReference type="NCBI Taxonomy" id="1842727"/>
    <lineage>
        <taxon>Bacteria</taxon>
        <taxon>Pseudomonadati</taxon>
        <taxon>Pseudomonadota</taxon>
        <taxon>Betaproteobacteria</taxon>
        <taxon>Burkholderiales</taxon>
        <taxon>Comamonadaceae</taxon>
        <taxon>Rhodoferax</taxon>
    </lineage>
</organism>
<protein>
    <submittedName>
        <fullName evidence="8">EamA family transporter</fullName>
    </submittedName>
</protein>
<dbReference type="EMBL" id="CP019236">
    <property type="protein sequence ID" value="APW39730.1"/>
    <property type="molecule type" value="Genomic_DNA"/>
</dbReference>
<keyword evidence="3 6" id="KW-0812">Transmembrane</keyword>
<evidence type="ECO:0000256" key="1">
    <source>
        <dbReference type="ARBA" id="ARBA00004141"/>
    </source>
</evidence>
<dbReference type="Pfam" id="PF00892">
    <property type="entry name" value="EamA"/>
    <property type="match status" value="2"/>
</dbReference>
<proteinExistence type="inferred from homology"/>
<evidence type="ECO:0000256" key="2">
    <source>
        <dbReference type="ARBA" id="ARBA00007362"/>
    </source>
</evidence>
<keyword evidence="4 6" id="KW-1133">Transmembrane helix</keyword>
<dbReference type="InterPro" id="IPR037185">
    <property type="entry name" value="EmrE-like"/>
</dbReference>
<feature type="transmembrane region" description="Helical" evidence="6">
    <location>
        <begin position="277"/>
        <end position="294"/>
    </location>
</feature>
<gene>
    <name evidence="8" type="ORF">RD110_23090</name>
</gene>
<accession>A0A1P8K148</accession>
<dbReference type="KEGG" id="rhy:RD110_23090"/>
<comment type="similarity">
    <text evidence="2">Belongs to the EamA transporter family.</text>
</comment>
<feature type="transmembrane region" description="Helical" evidence="6">
    <location>
        <begin position="156"/>
        <end position="176"/>
    </location>
</feature>
<comment type="subcellular location">
    <subcellularLocation>
        <location evidence="1">Membrane</location>
        <topology evidence="1">Multi-pass membrane protein</topology>
    </subcellularLocation>
</comment>
<evidence type="ECO:0000313" key="8">
    <source>
        <dbReference type="EMBL" id="APW39730.1"/>
    </source>
</evidence>
<reference evidence="8 9" key="1">
    <citation type="submission" date="2017-01" db="EMBL/GenBank/DDBJ databases">
        <authorList>
            <person name="Mah S.A."/>
            <person name="Swanson W.J."/>
            <person name="Moy G.W."/>
            <person name="Vacquier V.D."/>
        </authorList>
    </citation>
    <scope>NUCLEOTIDE SEQUENCE [LARGE SCALE GENOMIC DNA]</scope>
    <source>
        <strain evidence="8 9">DCY110</strain>
    </source>
</reference>
<name>A0A1P8K148_9BURK</name>
<evidence type="ECO:0000256" key="5">
    <source>
        <dbReference type="ARBA" id="ARBA00023136"/>
    </source>
</evidence>
<dbReference type="SUPFAM" id="SSF103481">
    <property type="entry name" value="Multidrug resistance efflux transporter EmrE"/>
    <property type="match status" value="2"/>
</dbReference>
<dbReference type="Proteomes" id="UP000186609">
    <property type="component" value="Chromosome"/>
</dbReference>
<keyword evidence="9" id="KW-1185">Reference proteome</keyword>
<sequence length="315" mass="33968">MPLTSRQRLAIALIFITPALWAINYLVARRAPGVIEPNLLAMLRWMGAGAIYAGLSWRELRGHRAHIVADWRRYLVLGALGMWICGAWVYIGGRTTTAVNIALIYALSPIFIVLASAWWLRERFVRLQAVGIALAFAGVLHVILQGRWAALSEVQFVPGDGWILAAALSWTAYALLLKRWPSPLSTSARLAVISACGVLVLLPFAAWEVANSTHAPLTLEGLGLVAASALFPGYAAYWGYAVIQQELGAARASVIQYLGPLYAAGLGWLVLGEAVHLHHAVGLVLVLGGVYLVTQASRRRDGPADALPARAARAD</sequence>
<dbReference type="RefSeq" id="WP_076202298.1">
    <property type="nucleotide sequence ID" value="NZ_CP019236.1"/>
</dbReference>
<evidence type="ECO:0000256" key="4">
    <source>
        <dbReference type="ARBA" id="ARBA00022989"/>
    </source>
</evidence>
<dbReference type="OrthoDB" id="4167046at2"/>
<dbReference type="AlphaFoldDB" id="A0A1P8K148"/>
<feature type="transmembrane region" description="Helical" evidence="6">
    <location>
        <begin position="188"/>
        <end position="210"/>
    </location>
</feature>
<keyword evidence="5 6" id="KW-0472">Membrane</keyword>
<feature type="transmembrane region" description="Helical" evidence="6">
    <location>
        <begin position="97"/>
        <end position="120"/>
    </location>
</feature>
<evidence type="ECO:0000259" key="7">
    <source>
        <dbReference type="Pfam" id="PF00892"/>
    </source>
</evidence>
<dbReference type="InterPro" id="IPR000620">
    <property type="entry name" value="EamA_dom"/>
</dbReference>
<dbReference type="PANTHER" id="PTHR32322">
    <property type="entry name" value="INNER MEMBRANE TRANSPORTER"/>
    <property type="match status" value="1"/>
</dbReference>
<feature type="transmembrane region" description="Helical" evidence="6">
    <location>
        <begin position="9"/>
        <end position="28"/>
    </location>
</feature>